<evidence type="ECO:0000313" key="8">
    <source>
        <dbReference type="Proteomes" id="UP001521931"/>
    </source>
</evidence>
<keyword evidence="3 7" id="KW-0418">Kinase</keyword>
<dbReference type="PANTHER" id="PTHR43289">
    <property type="entry name" value="MITOGEN-ACTIVATED PROTEIN KINASE KINASE KINASE 20-RELATED"/>
    <property type="match status" value="1"/>
</dbReference>
<evidence type="ECO:0000256" key="5">
    <source>
        <dbReference type="SAM" id="MobiDB-lite"/>
    </source>
</evidence>
<dbReference type="PANTHER" id="PTHR43289:SF33">
    <property type="entry name" value="SERINE_THREONINE KINASE 31"/>
    <property type="match status" value="1"/>
</dbReference>
<feature type="compositionally biased region" description="Low complexity" evidence="5">
    <location>
        <begin position="401"/>
        <end position="427"/>
    </location>
</feature>
<protein>
    <submittedName>
        <fullName evidence="7">Serine/threonine protein kinase</fullName>
    </submittedName>
</protein>
<evidence type="ECO:0000256" key="3">
    <source>
        <dbReference type="ARBA" id="ARBA00022777"/>
    </source>
</evidence>
<feature type="domain" description="Protein kinase" evidence="6">
    <location>
        <begin position="9"/>
        <end position="264"/>
    </location>
</feature>
<evidence type="ECO:0000256" key="4">
    <source>
        <dbReference type="ARBA" id="ARBA00022840"/>
    </source>
</evidence>
<dbReference type="PROSITE" id="PS00109">
    <property type="entry name" value="PROTEIN_KINASE_TYR"/>
    <property type="match status" value="1"/>
</dbReference>
<keyword evidence="2" id="KW-0547">Nucleotide-binding</keyword>
<dbReference type="EMBL" id="JAKRCV010000043">
    <property type="protein sequence ID" value="MCG7322708.1"/>
    <property type="molecule type" value="Genomic_DNA"/>
</dbReference>
<dbReference type="Pfam" id="PF00069">
    <property type="entry name" value="Pkinase"/>
    <property type="match status" value="1"/>
</dbReference>
<dbReference type="Gene3D" id="3.30.200.20">
    <property type="entry name" value="Phosphorylase Kinase, domain 1"/>
    <property type="match status" value="1"/>
</dbReference>
<dbReference type="InterPro" id="IPR000719">
    <property type="entry name" value="Prot_kinase_dom"/>
</dbReference>
<evidence type="ECO:0000256" key="2">
    <source>
        <dbReference type="ARBA" id="ARBA00022741"/>
    </source>
</evidence>
<feature type="region of interest" description="Disordered" evidence="5">
    <location>
        <begin position="352"/>
        <end position="464"/>
    </location>
</feature>
<feature type="compositionally biased region" description="Polar residues" evidence="5">
    <location>
        <begin position="387"/>
        <end position="400"/>
    </location>
</feature>
<dbReference type="Gene3D" id="1.10.510.10">
    <property type="entry name" value="Transferase(Phosphotransferase) domain 1"/>
    <property type="match status" value="1"/>
</dbReference>
<dbReference type="RefSeq" id="WP_239265046.1">
    <property type="nucleotide sequence ID" value="NZ_JAKRCV010000043.1"/>
</dbReference>
<dbReference type="CDD" id="cd14014">
    <property type="entry name" value="STKc_PknB_like"/>
    <property type="match status" value="1"/>
</dbReference>
<gene>
    <name evidence="7" type="ORF">MHL29_12560</name>
</gene>
<dbReference type="InterPro" id="IPR011009">
    <property type="entry name" value="Kinase-like_dom_sf"/>
</dbReference>
<dbReference type="Proteomes" id="UP001521931">
    <property type="component" value="Unassembled WGS sequence"/>
</dbReference>
<keyword evidence="7" id="KW-0723">Serine/threonine-protein kinase</keyword>
<proteinExistence type="predicted"/>
<comment type="caution">
    <text evidence="7">The sequence shown here is derived from an EMBL/GenBank/DDBJ whole genome shotgun (WGS) entry which is preliminary data.</text>
</comment>
<feature type="compositionally biased region" description="Low complexity" evidence="5">
    <location>
        <begin position="435"/>
        <end position="460"/>
    </location>
</feature>
<dbReference type="PROSITE" id="PS50011">
    <property type="entry name" value="PROTEIN_KINASE_DOM"/>
    <property type="match status" value="1"/>
</dbReference>
<keyword evidence="4" id="KW-0067">ATP-binding</keyword>
<dbReference type="InterPro" id="IPR008266">
    <property type="entry name" value="Tyr_kinase_AS"/>
</dbReference>
<keyword evidence="1" id="KW-0808">Transferase</keyword>
<evidence type="ECO:0000313" key="7">
    <source>
        <dbReference type="EMBL" id="MCG7322708.1"/>
    </source>
</evidence>
<dbReference type="SUPFAM" id="SSF56112">
    <property type="entry name" value="Protein kinase-like (PK-like)"/>
    <property type="match status" value="1"/>
</dbReference>
<accession>A0ABS9Q6G7</accession>
<evidence type="ECO:0000259" key="6">
    <source>
        <dbReference type="PROSITE" id="PS50011"/>
    </source>
</evidence>
<sequence length="592" mass="61533">MARPAVPGYDVQGVLGGGAASVVWRGERLSDGRAVALKVSREPLRPDDPWQVKGWSTAPRDAESVLAELEWLRQVHHPGVVELLDAMVLEDQRIVVVLTLAEGGSLSDLVRSRGHLTPAEVTAVLLGLATTIRDLHAARLVHGDLSPGNVLLDATGKPLVGDLGTLSAFDEAVDDPWGTTGFVAPDIVAGGEPAPSSDVYSLGALAWYALVGEARPAATDPRELDARVPGTPAGLLDVVRACLSPRPGDRPEVAELVESLTALVSSPVEVSPVDRPEDVTRRVREQAAEQERALTRARVRAAHLEEARRKAARPRLLSRRALALSIAVGLVLGVLGGRWWLDRRDAHAAAASRPVAAATQRPSGTPASASTPARPAQAAAAPGRSDPVTTAAATSGPTTRPGSAGQSTASPSTASPSTASPSTASPAPTTPAPTTPLAGTSAAAPPARGASSRPSDRSGAVSTDPRAVLQDLLDARASALMARDVGALRSADADGSWARRNDETAVAELRRRGQTQRGVRFVVEQARTVRIDGGAATVRASVRLDDYTWTEPGSPTRTASGHAATAADYHLRWTGEGWRLDGIAEAPAVGGR</sequence>
<dbReference type="GO" id="GO:0004674">
    <property type="term" value="F:protein serine/threonine kinase activity"/>
    <property type="evidence" value="ECO:0007669"/>
    <property type="project" value="UniProtKB-KW"/>
</dbReference>
<reference evidence="7 8" key="1">
    <citation type="submission" date="2022-02" db="EMBL/GenBank/DDBJ databases">
        <title>Uncovering new skin microbiome diversity through culturing and metagenomics.</title>
        <authorList>
            <person name="Conlan S."/>
            <person name="Deming C."/>
            <person name="Nisc Comparative Sequencing Program N."/>
            <person name="Segre J.A."/>
        </authorList>
    </citation>
    <scope>NUCLEOTIDE SEQUENCE [LARGE SCALE GENOMIC DNA]</scope>
    <source>
        <strain evidence="7 8">ACRQZ</strain>
    </source>
</reference>
<organism evidence="7 8">
    <name type="scientific">Arsenicicoccus bolidensis</name>
    <dbReference type="NCBI Taxonomy" id="229480"/>
    <lineage>
        <taxon>Bacteria</taxon>
        <taxon>Bacillati</taxon>
        <taxon>Actinomycetota</taxon>
        <taxon>Actinomycetes</taxon>
        <taxon>Micrococcales</taxon>
        <taxon>Intrasporangiaceae</taxon>
        <taxon>Arsenicicoccus</taxon>
    </lineage>
</organism>
<keyword evidence="8" id="KW-1185">Reference proteome</keyword>
<evidence type="ECO:0000256" key="1">
    <source>
        <dbReference type="ARBA" id="ARBA00022679"/>
    </source>
</evidence>
<name>A0ABS9Q6G7_9MICO</name>
<feature type="compositionally biased region" description="Low complexity" evidence="5">
    <location>
        <begin position="352"/>
        <end position="385"/>
    </location>
</feature>